<evidence type="ECO:0000313" key="1">
    <source>
        <dbReference type="EMBL" id="SVA95939.1"/>
    </source>
</evidence>
<dbReference type="PANTHER" id="PTHR48228">
    <property type="entry name" value="SUCCINYL-COA--D-CITRAMALATE COA-TRANSFERASE"/>
    <property type="match status" value="1"/>
</dbReference>
<evidence type="ECO:0008006" key="2">
    <source>
        <dbReference type="Google" id="ProtNLM"/>
    </source>
</evidence>
<dbReference type="Gene3D" id="3.40.50.10540">
    <property type="entry name" value="Crotonobetainyl-coa:carnitine coa-transferase, domain 1"/>
    <property type="match status" value="1"/>
</dbReference>
<dbReference type="InterPro" id="IPR050509">
    <property type="entry name" value="CoA-transferase_III"/>
</dbReference>
<feature type="non-terminal residue" evidence="1">
    <location>
        <position position="141"/>
    </location>
</feature>
<dbReference type="Pfam" id="PF02515">
    <property type="entry name" value="CoA_transf_3"/>
    <property type="match status" value="1"/>
</dbReference>
<reference evidence="1" key="1">
    <citation type="submission" date="2018-05" db="EMBL/GenBank/DDBJ databases">
        <authorList>
            <person name="Lanie J.A."/>
            <person name="Ng W.-L."/>
            <person name="Kazmierczak K.M."/>
            <person name="Andrzejewski T.M."/>
            <person name="Davidsen T.M."/>
            <person name="Wayne K.J."/>
            <person name="Tettelin H."/>
            <person name="Glass J.I."/>
            <person name="Rusch D."/>
            <person name="Podicherti R."/>
            <person name="Tsui H.-C.T."/>
            <person name="Winkler M.E."/>
        </authorList>
    </citation>
    <scope>NUCLEOTIDE SEQUENCE</scope>
</reference>
<organism evidence="1">
    <name type="scientific">marine metagenome</name>
    <dbReference type="NCBI Taxonomy" id="408172"/>
    <lineage>
        <taxon>unclassified sequences</taxon>
        <taxon>metagenomes</taxon>
        <taxon>ecological metagenomes</taxon>
    </lineage>
</organism>
<dbReference type="EMBL" id="UINC01023718">
    <property type="protein sequence ID" value="SVA95939.1"/>
    <property type="molecule type" value="Genomic_DNA"/>
</dbReference>
<dbReference type="SUPFAM" id="SSF89796">
    <property type="entry name" value="CoA-transferase family III (CaiB/BaiF)"/>
    <property type="match status" value="1"/>
</dbReference>
<dbReference type="PANTHER" id="PTHR48228:SF5">
    <property type="entry name" value="ALPHA-METHYLACYL-COA RACEMASE"/>
    <property type="match status" value="1"/>
</dbReference>
<gene>
    <name evidence="1" type="ORF">METZ01_LOCUS148793</name>
</gene>
<dbReference type="AlphaFoldDB" id="A0A382A3I4"/>
<dbReference type="InterPro" id="IPR023606">
    <property type="entry name" value="CoA-Trfase_III_dom_1_sf"/>
</dbReference>
<accession>A0A382A3I4</accession>
<name>A0A382A3I4_9ZZZZ</name>
<dbReference type="InterPro" id="IPR003673">
    <property type="entry name" value="CoA-Trfase_fam_III"/>
</dbReference>
<dbReference type="GO" id="GO:0003824">
    <property type="term" value="F:catalytic activity"/>
    <property type="evidence" value="ECO:0007669"/>
    <property type="project" value="InterPro"/>
</dbReference>
<proteinExistence type="predicted"/>
<sequence length="141" mass="15076">MAGPLEGVCVIELALAIQGPAVGFFFSSMGADVVKVEPPMGDASRYHRGVNNTLPATAYGSQFVAMNKGKRSVSLDLKTEMGLKVMERLLASADVFVSNYRASALARMGLELEELTKRYPRLVVGHVNGFGPKGPEADKAM</sequence>
<protein>
    <recommendedName>
        <fullName evidence="2">CoA transferase</fullName>
    </recommendedName>
</protein>